<accession>A0ACC1J7I8</accession>
<gene>
    <name evidence="1" type="ORF">FBU59_003828</name>
</gene>
<name>A0ACC1J7I8_9FUNG</name>
<dbReference type="EMBL" id="JANBPW010002564">
    <property type="protein sequence ID" value="KAJ1940378.1"/>
    <property type="molecule type" value="Genomic_DNA"/>
</dbReference>
<evidence type="ECO:0000313" key="1">
    <source>
        <dbReference type="EMBL" id="KAJ1940378.1"/>
    </source>
</evidence>
<reference evidence="1" key="1">
    <citation type="submission" date="2022-07" db="EMBL/GenBank/DDBJ databases">
        <title>Phylogenomic reconstructions and comparative analyses of Kickxellomycotina fungi.</title>
        <authorList>
            <person name="Reynolds N.K."/>
            <person name="Stajich J.E."/>
            <person name="Barry K."/>
            <person name="Grigoriev I.V."/>
            <person name="Crous P."/>
            <person name="Smith M.E."/>
        </authorList>
    </citation>
    <scope>NUCLEOTIDE SEQUENCE</scope>
    <source>
        <strain evidence="1">NRRL 5244</strain>
    </source>
</reference>
<organism evidence="1 2">
    <name type="scientific">Linderina macrospora</name>
    <dbReference type="NCBI Taxonomy" id="4868"/>
    <lineage>
        <taxon>Eukaryota</taxon>
        <taxon>Fungi</taxon>
        <taxon>Fungi incertae sedis</taxon>
        <taxon>Zoopagomycota</taxon>
        <taxon>Kickxellomycotina</taxon>
        <taxon>Kickxellomycetes</taxon>
        <taxon>Kickxellales</taxon>
        <taxon>Kickxellaceae</taxon>
        <taxon>Linderina</taxon>
    </lineage>
</organism>
<feature type="non-terminal residue" evidence="1">
    <location>
        <position position="1"/>
    </location>
</feature>
<keyword evidence="2" id="KW-1185">Reference proteome</keyword>
<comment type="caution">
    <text evidence="1">The sequence shown here is derived from an EMBL/GenBank/DDBJ whole genome shotgun (WGS) entry which is preliminary data.</text>
</comment>
<dbReference type="Proteomes" id="UP001150603">
    <property type="component" value="Unassembled WGS sequence"/>
</dbReference>
<sequence length="467" mass="49796">KSYGGEKRFLCPPPAVLMTGGGRSARTAHHSPMVLSVTTDGTAGPSAVPPPAVTPAADKKARASSSAHAPLECHTTFNSRNVALFKSLHVTGMQKAKSFRLRLDLLAPAAGVGAAWAGSGAYASLESDPVAIISKPSKKTAKARNQASCIRGGSLVSLFNRINSQTFRTKYLNVDHASGRWVAQSHNWSPFKVVVVSRPPAASATAGAADAALYYGAEIVLVETRRNFTSPVMVIRKVERGRLVPDARSPVSQMQKVALQLKPHSPHDEPRFLKADVGHYSQVSDPTASAVRFDDPDGSPELTFESIAGALLTRTRSRDLVTDSMAAANQGVEIDDFFCWTIVGIAGFSYSFSLPKTHSHALPVASINPIPRVIGTPSVLGRQLRLAVNAFEPKRMRVVVGDARLPLPVEVNAGAKSDGIHLVASVPLACDDGVLAVLRDDGVLFHLKWRLACHAAKLQVDPCHLDI</sequence>
<proteinExistence type="predicted"/>
<evidence type="ECO:0000313" key="2">
    <source>
        <dbReference type="Proteomes" id="UP001150603"/>
    </source>
</evidence>
<protein>
    <submittedName>
        <fullName evidence="1">Uncharacterized protein</fullName>
    </submittedName>
</protein>